<comment type="caution">
    <text evidence="1">The sequence shown here is derived from an EMBL/GenBank/DDBJ whole genome shotgun (WGS) entry which is preliminary data.</text>
</comment>
<dbReference type="OrthoDB" id="7941246at2"/>
<organism evidence="1 2">
    <name type="scientific">Actinomadura macrotermitis</name>
    <dbReference type="NCBI Taxonomy" id="2585200"/>
    <lineage>
        <taxon>Bacteria</taxon>
        <taxon>Bacillati</taxon>
        <taxon>Actinomycetota</taxon>
        <taxon>Actinomycetes</taxon>
        <taxon>Streptosporangiales</taxon>
        <taxon>Thermomonosporaceae</taxon>
        <taxon>Actinomadura</taxon>
    </lineage>
</organism>
<dbReference type="InterPro" id="IPR036291">
    <property type="entry name" value="NAD(P)-bd_dom_sf"/>
</dbReference>
<evidence type="ECO:0008006" key="3">
    <source>
        <dbReference type="Google" id="ProtNLM"/>
    </source>
</evidence>
<accession>A0A7K0BQY0</accession>
<dbReference type="AlphaFoldDB" id="A0A7K0BQY0"/>
<dbReference type="Proteomes" id="UP000487268">
    <property type="component" value="Unassembled WGS sequence"/>
</dbReference>
<gene>
    <name evidence="1" type="ORF">ACRB68_13740</name>
</gene>
<proteinExistence type="predicted"/>
<name>A0A7K0BQY0_9ACTN</name>
<evidence type="ECO:0000313" key="2">
    <source>
        <dbReference type="Proteomes" id="UP000487268"/>
    </source>
</evidence>
<protein>
    <recommendedName>
        <fullName evidence="3">NAD(P)-binding domain-containing protein</fullName>
    </recommendedName>
</protein>
<dbReference type="Gene3D" id="3.40.50.720">
    <property type="entry name" value="NAD(P)-binding Rossmann-like Domain"/>
    <property type="match status" value="1"/>
</dbReference>
<keyword evidence="2" id="KW-1185">Reference proteome</keyword>
<reference evidence="1 2" key="1">
    <citation type="submission" date="2019-10" db="EMBL/GenBank/DDBJ databases">
        <title>Actinomadura rubteroloni sp. nov. and Actinomadura macrotermitis sp. nov., isolated from the gut of fungus growing-termite Macrotermes natalensis.</title>
        <authorList>
            <person name="Benndorf R."/>
            <person name="Martin K."/>
            <person name="Kuefner M."/>
            <person name="De Beer W."/>
            <person name="Kaster A.-K."/>
            <person name="Vollmers J."/>
            <person name="Poulsen M."/>
            <person name="Beemelmanns C."/>
        </authorList>
    </citation>
    <scope>NUCLEOTIDE SEQUENCE [LARGE SCALE GENOMIC DNA]</scope>
    <source>
        <strain evidence="1 2">RB68</strain>
    </source>
</reference>
<dbReference type="SUPFAM" id="SSF51735">
    <property type="entry name" value="NAD(P)-binding Rossmann-fold domains"/>
    <property type="match status" value="1"/>
</dbReference>
<dbReference type="RefSeq" id="WP_153531291.1">
    <property type="nucleotide sequence ID" value="NZ_WEGH01000001.1"/>
</dbReference>
<evidence type="ECO:0000313" key="1">
    <source>
        <dbReference type="EMBL" id="MQY03332.1"/>
    </source>
</evidence>
<dbReference type="EMBL" id="WEGH01000001">
    <property type="protein sequence ID" value="MQY03332.1"/>
    <property type="molecule type" value="Genomic_DNA"/>
</dbReference>
<sequence>MSRIAVIGAAGRTGRLVAQQARAAGHHGTAITRQDADPRVPGSLRGLLDGHDAVVSALGAAGRGPTDVYSAGTAAIAAADDPRTHRAVVGPSVRGR</sequence>